<dbReference type="EMBL" id="JAWDGP010000609">
    <property type="protein sequence ID" value="KAK3798946.1"/>
    <property type="molecule type" value="Genomic_DNA"/>
</dbReference>
<keyword evidence="1" id="KW-0479">Metal-binding</keyword>
<organism evidence="5 6">
    <name type="scientific">Elysia crispata</name>
    <name type="common">lettuce slug</name>
    <dbReference type="NCBI Taxonomy" id="231223"/>
    <lineage>
        <taxon>Eukaryota</taxon>
        <taxon>Metazoa</taxon>
        <taxon>Spiralia</taxon>
        <taxon>Lophotrochozoa</taxon>
        <taxon>Mollusca</taxon>
        <taxon>Gastropoda</taxon>
        <taxon>Heterobranchia</taxon>
        <taxon>Euthyneura</taxon>
        <taxon>Panpulmonata</taxon>
        <taxon>Sacoglossa</taxon>
        <taxon>Placobranchoidea</taxon>
        <taxon>Plakobranchidae</taxon>
        <taxon>Elysia</taxon>
    </lineage>
</organism>
<feature type="domain" description="PAP-associated" evidence="4">
    <location>
        <begin position="32"/>
        <end position="64"/>
    </location>
</feature>
<feature type="region of interest" description="Disordered" evidence="3">
    <location>
        <begin position="165"/>
        <end position="235"/>
    </location>
</feature>
<dbReference type="InterPro" id="IPR002058">
    <property type="entry name" value="PAP_assoc"/>
</dbReference>
<feature type="compositionally biased region" description="Basic and acidic residues" evidence="3">
    <location>
        <begin position="171"/>
        <end position="199"/>
    </location>
</feature>
<name>A0AAE1E973_9GAST</name>
<reference evidence="5" key="1">
    <citation type="journal article" date="2023" name="G3 (Bethesda)">
        <title>A reference genome for the long-term kleptoplast-retaining sea slug Elysia crispata morphotype clarki.</title>
        <authorList>
            <person name="Eastman K.E."/>
            <person name="Pendleton A.L."/>
            <person name="Shaikh M.A."/>
            <person name="Suttiyut T."/>
            <person name="Ogas R."/>
            <person name="Tomko P."/>
            <person name="Gavelis G."/>
            <person name="Widhalm J.R."/>
            <person name="Wisecaver J.H."/>
        </authorList>
    </citation>
    <scope>NUCLEOTIDE SEQUENCE</scope>
    <source>
        <strain evidence="5">ECLA1</strain>
    </source>
</reference>
<dbReference type="AlphaFoldDB" id="A0AAE1E973"/>
<protein>
    <recommendedName>
        <fullName evidence="4">PAP-associated domain-containing protein</fullName>
    </recommendedName>
</protein>
<dbReference type="Gene3D" id="1.10.1410.10">
    <property type="match status" value="1"/>
</dbReference>
<evidence type="ECO:0000313" key="6">
    <source>
        <dbReference type="Proteomes" id="UP001283361"/>
    </source>
</evidence>
<evidence type="ECO:0000259" key="4">
    <source>
        <dbReference type="Pfam" id="PF03828"/>
    </source>
</evidence>
<evidence type="ECO:0000313" key="5">
    <source>
        <dbReference type="EMBL" id="KAK3798946.1"/>
    </source>
</evidence>
<gene>
    <name evidence="5" type="ORF">RRG08_016023</name>
</gene>
<comment type="caution">
    <text evidence="5">The sequence shown here is derived from an EMBL/GenBank/DDBJ whole genome shotgun (WGS) entry which is preliminary data.</text>
</comment>
<dbReference type="GO" id="GO:0046872">
    <property type="term" value="F:metal ion binding"/>
    <property type="evidence" value="ECO:0007669"/>
    <property type="project" value="UniProtKB-KW"/>
</dbReference>
<evidence type="ECO:0000256" key="1">
    <source>
        <dbReference type="ARBA" id="ARBA00022723"/>
    </source>
</evidence>
<dbReference type="Pfam" id="PF03828">
    <property type="entry name" value="PAP_assoc"/>
    <property type="match status" value="1"/>
</dbReference>
<evidence type="ECO:0000256" key="2">
    <source>
        <dbReference type="ARBA" id="ARBA00022842"/>
    </source>
</evidence>
<dbReference type="Proteomes" id="UP001283361">
    <property type="component" value="Unassembled WGS sequence"/>
</dbReference>
<accession>A0AAE1E973</accession>
<sequence>PNDIFYIDNVVYGIPSNPSILPKSENTETLENLLHGFFVFFSEFDFESQGISIIEGSSFPKPADSSPLYVENPLCIGLNICKNVNEKYLEAFTEAMKVVVRKMNSLSETSTSTVGADGSKVSSLCDNNISKGSKLSFLFNADIIDEEQSVNLEVVDLFVEDDQEESFGGDYQKDEGQEKAEINTLPEREAAEQDSKDNENVLEPEQTIMAKGRVTHKKDSNPSKSGETVVFHEER</sequence>
<dbReference type="SUPFAM" id="SSF81631">
    <property type="entry name" value="PAP/OAS1 substrate-binding domain"/>
    <property type="match status" value="1"/>
</dbReference>
<proteinExistence type="predicted"/>
<keyword evidence="6" id="KW-1185">Reference proteome</keyword>
<feature type="non-terminal residue" evidence="5">
    <location>
        <position position="1"/>
    </location>
</feature>
<keyword evidence="2" id="KW-0460">Magnesium</keyword>
<evidence type="ECO:0000256" key="3">
    <source>
        <dbReference type="SAM" id="MobiDB-lite"/>
    </source>
</evidence>